<dbReference type="RefSeq" id="WP_237468323.1">
    <property type="nucleotide sequence ID" value="NZ_CAKLDI010000002.1"/>
</dbReference>
<dbReference type="InterPro" id="IPR017035">
    <property type="entry name" value="UCP035009_HsdR_All3000-type"/>
</dbReference>
<dbReference type="PIRSF" id="PIRSF035009">
    <property type="entry name" value="UCP035009_HSDR_N"/>
    <property type="match status" value="1"/>
</dbReference>
<accession>A0ABM8ZYN4</accession>
<dbReference type="InterPro" id="IPR029464">
    <property type="entry name" value="HSDR_N"/>
</dbReference>
<dbReference type="Pfam" id="PF13588">
    <property type="entry name" value="HSDR_N_2"/>
    <property type="match status" value="1"/>
</dbReference>
<evidence type="ECO:0000313" key="3">
    <source>
        <dbReference type="Proteomes" id="UP000838672"/>
    </source>
</evidence>
<comment type="caution">
    <text evidence="2">The sequence shown here is derived from an EMBL/GenBank/DDBJ whole genome shotgun (WGS) entry which is preliminary data.</text>
</comment>
<sequence length="364" mass="41750">MDLIDKLHELSSRIQRQKASVQTEEAAKTAFVLPFLQALGYDVFNPSEVIPELNADHGVKKGEKVDYAIKLDGKIVILIECKPVGAELEKKHAAQLYRYFSVTESRFGVLTDGIRYLFYSDLEKDNCMDDRPFFEFNLLQFGENEVEELKKFNKNSFDLDTIISTASNLKYHKALVSEIRAEFEQPSEDMVKLLTSRVYNGRITQQVKEQFSELTLKAMKDYVRARVNERLKSALDTDLVEQHAVEINTDSEDIAVAESPDSSGIETTSDELEGFRIVRAIGAEFVDPERIVMRDAKSYCAILLDDNNRKPICRLHFGKTKMSVTIFALNNETKVEIEKVTQIYQFRSLIQDAIHQYEQKEEFA</sequence>
<evidence type="ECO:0000259" key="1">
    <source>
        <dbReference type="Pfam" id="PF13588"/>
    </source>
</evidence>
<name>A0ABM8ZYN4_9VIBR</name>
<evidence type="ECO:0000313" key="2">
    <source>
        <dbReference type="EMBL" id="CAH0535452.1"/>
    </source>
</evidence>
<feature type="domain" description="Type I restriction enzyme R protein N-terminal" evidence="1">
    <location>
        <begin position="29"/>
        <end position="120"/>
    </location>
</feature>
<reference evidence="2" key="1">
    <citation type="submission" date="2021-11" db="EMBL/GenBank/DDBJ databases">
        <authorList>
            <person name="Rodrigo-Torres L."/>
            <person name="Arahal R. D."/>
            <person name="Lucena T."/>
        </authorList>
    </citation>
    <scope>NUCLEOTIDE SEQUENCE</scope>
    <source>
        <strain evidence="2">CECT 7929</strain>
    </source>
</reference>
<dbReference type="Proteomes" id="UP000838672">
    <property type="component" value="Unassembled WGS sequence"/>
</dbReference>
<organism evidence="2 3">
    <name type="scientific">Vibrio stylophorae</name>
    <dbReference type="NCBI Taxonomy" id="659351"/>
    <lineage>
        <taxon>Bacteria</taxon>
        <taxon>Pseudomonadati</taxon>
        <taxon>Pseudomonadota</taxon>
        <taxon>Gammaproteobacteria</taxon>
        <taxon>Vibrionales</taxon>
        <taxon>Vibrionaceae</taxon>
        <taxon>Vibrio</taxon>
    </lineage>
</organism>
<keyword evidence="3" id="KW-1185">Reference proteome</keyword>
<protein>
    <recommendedName>
        <fullName evidence="1">Type I restriction enzyme R protein N-terminal domain-containing protein</fullName>
    </recommendedName>
</protein>
<gene>
    <name evidence="2" type="ORF">VST7929_03026</name>
</gene>
<dbReference type="EMBL" id="CAKLDI010000002">
    <property type="protein sequence ID" value="CAH0535452.1"/>
    <property type="molecule type" value="Genomic_DNA"/>
</dbReference>
<proteinExistence type="predicted"/>